<comment type="caution">
    <text evidence="1">The sequence shown here is derived from an EMBL/GenBank/DDBJ whole genome shotgun (WGS) entry which is preliminary data.</text>
</comment>
<gene>
    <name evidence="1" type="ORF">CPELLU_LOCUS20430</name>
</gene>
<evidence type="ECO:0000313" key="2">
    <source>
        <dbReference type="Proteomes" id="UP000789759"/>
    </source>
</evidence>
<dbReference type="OrthoDB" id="2441344at2759"/>
<proteinExistence type="predicted"/>
<reference evidence="1" key="1">
    <citation type="submission" date="2021-06" db="EMBL/GenBank/DDBJ databases">
        <authorList>
            <person name="Kallberg Y."/>
            <person name="Tangrot J."/>
            <person name="Rosling A."/>
        </authorList>
    </citation>
    <scope>NUCLEOTIDE SEQUENCE</scope>
    <source>
        <strain evidence="1">FL966</strain>
    </source>
</reference>
<accession>A0A9N9KH25</accession>
<evidence type="ECO:0000313" key="1">
    <source>
        <dbReference type="EMBL" id="CAG8828748.1"/>
    </source>
</evidence>
<organism evidence="1 2">
    <name type="scientific">Cetraspora pellucida</name>
    <dbReference type="NCBI Taxonomy" id="1433469"/>
    <lineage>
        <taxon>Eukaryota</taxon>
        <taxon>Fungi</taxon>
        <taxon>Fungi incertae sedis</taxon>
        <taxon>Mucoromycota</taxon>
        <taxon>Glomeromycotina</taxon>
        <taxon>Glomeromycetes</taxon>
        <taxon>Diversisporales</taxon>
        <taxon>Gigasporaceae</taxon>
        <taxon>Cetraspora</taxon>
    </lineage>
</organism>
<dbReference type="AlphaFoldDB" id="A0A9N9KH25"/>
<feature type="non-terminal residue" evidence="1">
    <location>
        <position position="1"/>
    </location>
</feature>
<dbReference type="Proteomes" id="UP000789759">
    <property type="component" value="Unassembled WGS sequence"/>
</dbReference>
<feature type="non-terminal residue" evidence="1">
    <location>
        <position position="73"/>
    </location>
</feature>
<protein>
    <submittedName>
        <fullName evidence="1">23501_t:CDS:1</fullName>
    </submittedName>
</protein>
<keyword evidence="2" id="KW-1185">Reference proteome</keyword>
<dbReference type="EMBL" id="CAJVQA010061055">
    <property type="protein sequence ID" value="CAG8828748.1"/>
    <property type="molecule type" value="Genomic_DNA"/>
</dbReference>
<sequence length="73" mass="8506">NGINIDSKYENIPTSLDKEDQINKILLKIVICCNLSFTIIEHLFFQEYTKALYATYSISSYWVLSNILLDQEL</sequence>
<name>A0A9N9KH25_9GLOM</name>